<evidence type="ECO:0000256" key="2">
    <source>
        <dbReference type="SAM" id="SignalP"/>
    </source>
</evidence>
<keyword evidence="2" id="KW-0732">Signal</keyword>
<feature type="signal peptide" evidence="2">
    <location>
        <begin position="1"/>
        <end position="21"/>
    </location>
</feature>
<name>A0ABQ1Y9B0_9BACL</name>
<organism evidence="3 4">
    <name type="scientific">Paenibacillus segetis</name>
    <dbReference type="NCBI Taxonomy" id="1325360"/>
    <lineage>
        <taxon>Bacteria</taxon>
        <taxon>Bacillati</taxon>
        <taxon>Bacillota</taxon>
        <taxon>Bacilli</taxon>
        <taxon>Bacillales</taxon>
        <taxon>Paenibacillaceae</taxon>
        <taxon>Paenibacillus</taxon>
    </lineage>
</organism>
<dbReference type="Proteomes" id="UP000659344">
    <property type="component" value="Unassembled WGS sequence"/>
</dbReference>
<evidence type="ECO:0008006" key="5">
    <source>
        <dbReference type="Google" id="ProtNLM"/>
    </source>
</evidence>
<sequence length="186" mass="20255">MKKFAYMAGAFILGIVAASSAGTVSAQVKSLIGQKVTGEYTVFVDGKELSDKGAVINGKTNAPVRALSEALGVDLKVEGKVIRIATSNTSGATDTQSTGPVNSDNKYIGDSKESLLKLKSNLENDTLKILKKERDEVQTEIETLKKLWDNPDLSAKEKQLKQYDDDIAKYTKELEQVEEALKLLEQ</sequence>
<reference evidence="4" key="1">
    <citation type="journal article" date="2019" name="Int. J. Syst. Evol. Microbiol.">
        <title>The Global Catalogue of Microorganisms (GCM) 10K type strain sequencing project: providing services to taxonomists for standard genome sequencing and annotation.</title>
        <authorList>
            <consortium name="The Broad Institute Genomics Platform"/>
            <consortium name="The Broad Institute Genome Sequencing Center for Infectious Disease"/>
            <person name="Wu L."/>
            <person name="Ma J."/>
        </authorList>
    </citation>
    <scope>NUCLEOTIDE SEQUENCE [LARGE SCALE GENOMIC DNA]</scope>
    <source>
        <strain evidence="4">CGMCC 1.12769</strain>
    </source>
</reference>
<evidence type="ECO:0000313" key="3">
    <source>
        <dbReference type="EMBL" id="GGH17407.1"/>
    </source>
</evidence>
<evidence type="ECO:0000313" key="4">
    <source>
        <dbReference type="Proteomes" id="UP000659344"/>
    </source>
</evidence>
<accession>A0ABQ1Y9B0</accession>
<evidence type="ECO:0000256" key="1">
    <source>
        <dbReference type="SAM" id="Coils"/>
    </source>
</evidence>
<keyword evidence="4" id="KW-1185">Reference proteome</keyword>
<dbReference type="RefSeq" id="WP_188536895.1">
    <property type="nucleotide sequence ID" value="NZ_BMFT01000001.1"/>
</dbReference>
<gene>
    <name evidence="3" type="ORF">GCM10008013_12720</name>
</gene>
<protein>
    <recommendedName>
        <fullName evidence="5">Copper amine oxidase N-terminal domain-containing protein</fullName>
    </recommendedName>
</protein>
<keyword evidence="1" id="KW-0175">Coiled coil</keyword>
<feature type="coiled-coil region" evidence="1">
    <location>
        <begin position="127"/>
        <end position="180"/>
    </location>
</feature>
<feature type="chain" id="PRO_5046494609" description="Copper amine oxidase N-terminal domain-containing protein" evidence="2">
    <location>
        <begin position="22"/>
        <end position="186"/>
    </location>
</feature>
<dbReference type="EMBL" id="BMFT01000001">
    <property type="protein sequence ID" value="GGH17407.1"/>
    <property type="molecule type" value="Genomic_DNA"/>
</dbReference>
<comment type="caution">
    <text evidence="3">The sequence shown here is derived from an EMBL/GenBank/DDBJ whole genome shotgun (WGS) entry which is preliminary data.</text>
</comment>
<proteinExistence type="predicted"/>